<dbReference type="PANTHER" id="PTHR11360">
    <property type="entry name" value="MONOCARBOXYLATE TRANSPORTER"/>
    <property type="match status" value="1"/>
</dbReference>
<dbReference type="EMBL" id="JACHWY010000003">
    <property type="protein sequence ID" value="MBB3048725.1"/>
    <property type="molecule type" value="Genomic_DNA"/>
</dbReference>
<feature type="transmembrane region" description="Helical" evidence="4">
    <location>
        <begin position="174"/>
        <end position="194"/>
    </location>
</feature>
<dbReference type="Proteomes" id="UP000537130">
    <property type="component" value="Unassembled WGS sequence"/>
</dbReference>
<dbReference type="InterPro" id="IPR050327">
    <property type="entry name" value="Proton-linked_MCT"/>
</dbReference>
<dbReference type="SUPFAM" id="SSF103473">
    <property type="entry name" value="MFS general substrate transporter"/>
    <property type="match status" value="1"/>
</dbReference>
<evidence type="ECO:0000259" key="5">
    <source>
        <dbReference type="PROSITE" id="PS50850"/>
    </source>
</evidence>
<evidence type="ECO:0000256" key="2">
    <source>
        <dbReference type="ARBA" id="ARBA00022989"/>
    </source>
</evidence>
<feature type="domain" description="Major facilitator superfamily (MFS) profile" evidence="5">
    <location>
        <begin position="14"/>
        <end position="404"/>
    </location>
</feature>
<feature type="transmembrane region" description="Helical" evidence="4">
    <location>
        <begin position="351"/>
        <end position="369"/>
    </location>
</feature>
<dbReference type="AlphaFoldDB" id="A0A7W4Z870"/>
<dbReference type="CDD" id="cd17355">
    <property type="entry name" value="MFS_YcxA_like"/>
    <property type="match status" value="1"/>
</dbReference>
<evidence type="ECO:0000256" key="4">
    <source>
        <dbReference type="SAM" id="Phobius"/>
    </source>
</evidence>
<keyword evidence="2 4" id="KW-1133">Transmembrane helix</keyword>
<dbReference type="Pfam" id="PF07690">
    <property type="entry name" value="MFS_1"/>
    <property type="match status" value="1"/>
</dbReference>
<evidence type="ECO:0000256" key="1">
    <source>
        <dbReference type="ARBA" id="ARBA00022692"/>
    </source>
</evidence>
<feature type="transmembrane region" description="Helical" evidence="4">
    <location>
        <begin position="145"/>
        <end position="168"/>
    </location>
</feature>
<reference evidence="6 7" key="1">
    <citation type="submission" date="2020-08" db="EMBL/GenBank/DDBJ databases">
        <title>Genomic Encyclopedia of Type Strains, Phase III (KMG-III): the genomes of soil and plant-associated and newly described type strains.</title>
        <authorList>
            <person name="Whitman W."/>
        </authorList>
    </citation>
    <scope>NUCLEOTIDE SEQUENCE [LARGE SCALE GENOMIC DNA]</scope>
    <source>
        <strain evidence="6 7">CECT 8654</strain>
    </source>
</reference>
<keyword evidence="1 4" id="KW-0812">Transmembrane</keyword>
<feature type="transmembrane region" description="Helical" evidence="4">
    <location>
        <begin position="52"/>
        <end position="78"/>
    </location>
</feature>
<gene>
    <name evidence="6" type="ORF">FHR99_002999</name>
</gene>
<dbReference type="GO" id="GO:0022857">
    <property type="term" value="F:transmembrane transporter activity"/>
    <property type="evidence" value="ECO:0007669"/>
    <property type="project" value="InterPro"/>
</dbReference>
<accession>A0A7W4Z870</accession>
<feature type="transmembrane region" description="Helical" evidence="4">
    <location>
        <begin position="85"/>
        <end position="107"/>
    </location>
</feature>
<feature type="transmembrane region" description="Helical" evidence="4">
    <location>
        <begin position="224"/>
        <end position="246"/>
    </location>
</feature>
<evidence type="ECO:0000313" key="6">
    <source>
        <dbReference type="EMBL" id="MBB3048725.1"/>
    </source>
</evidence>
<feature type="transmembrane region" description="Helical" evidence="4">
    <location>
        <begin position="12"/>
        <end position="32"/>
    </location>
</feature>
<feature type="transmembrane region" description="Helical" evidence="4">
    <location>
        <begin position="313"/>
        <end position="339"/>
    </location>
</feature>
<keyword evidence="3 4" id="KW-0472">Membrane</keyword>
<dbReference type="InterPro" id="IPR036259">
    <property type="entry name" value="MFS_trans_sf"/>
</dbReference>
<keyword evidence="7" id="KW-1185">Reference proteome</keyword>
<feature type="transmembrane region" description="Helical" evidence="4">
    <location>
        <begin position="289"/>
        <end position="307"/>
    </location>
</feature>
<name>A0A7W4Z870_9GAMM</name>
<feature type="transmembrane region" description="Helical" evidence="4">
    <location>
        <begin position="258"/>
        <end position="277"/>
    </location>
</feature>
<evidence type="ECO:0000313" key="7">
    <source>
        <dbReference type="Proteomes" id="UP000537130"/>
    </source>
</evidence>
<feature type="transmembrane region" description="Helical" evidence="4">
    <location>
        <begin position="113"/>
        <end position="133"/>
    </location>
</feature>
<dbReference type="PANTHER" id="PTHR11360:SF290">
    <property type="entry name" value="MONOCARBOXYLATE MFS PERMEASE"/>
    <property type="match status" value="1"/>
</dbReference>
<dbReference type="InterPro" id="IPR011701">
    <property type="entry name" value="MFS"/>
</dbReference>
<comment type="caution">
    <text evidence="6">The sequence shown here is derived from an EMBL/GenBank/DDBJ whole genome shotgun (WGS) entry which is preliminary data.</text>
</comment>
<protein>
    <submittedName>
        <fullName evidence="6">MFS family permease</fullName>
    </submittedName>
</protein>
<feature type="transmembrane region" description="Helical" evidence="4">
    <location>
        <begin position="375"/>
        <end position="397"/>
    </location>
</feature>
<dbReference type="Gene3D" id="1.20.1250.20">
    <property type="entry name" value="MFS general substrate transporter like domains"/>
    <property type="match status" value="2"/>
</dbReference>
<organism evidence="6 7">
    <name type="scientific">Litorivivens lipolytica</name>
    <dbReference type="NCBI Taxonomy" id="1524264"/>
    <lineage>
        <taxon>Bacteria</taxon>
        <taxon>Pseudomonadati</taxon>
        <taxon>Pseudomonadota</taxon>
        <taxon>Gammaproteobacteria</taxon>
        <taxon>Litorivivens</taxon>
    </lineage>
</organism>
<evidence type="ECO:0000256" key="3">
    <source>
        <dbReference type="ARBA" id="ARBA00023136"/>
    </source>
</evidence>
<dbReference type="PROSITE" id="PS50850">
    <property type="entry name" value="MFS"/>
    <property type="match status" value="1"/>
</dbReference>
<dbReference type="InterPro" id="IPR020846">
    <property type="entry name" value="MFS_dom"/>
</dbReference>
<dbReference type="RefSeq" id="WP_183411493.1">
    <property type="nucleotide sequence ID" value="NZ_JACHWY010000003.1"/>
</dbReference>
<proteinExistence type="predicted"/>
<sequence>MESAAPNTERFYYGWVIVALAMMMHGLTTGGTNALYGVFALPLSEAFDLSRAAVLGATASVAMISSGLLSPFAGLWLSRYSPKKIILLGCLMLSGGYFAMTLVTTWWQMSIVYAVSWSMGNVLFGALAANTSVSNWFEAERGKALGIASIGMSFGSFSFPPIITWIIVNHGWRSAYAVLGCITLAAVPFILRWYRDRPDNADGTPQVRPPGGNHWKEILGSRDFWVIGLCISICFAGFNGVTINIIPMAVDRGFTPTSAAWLLSVAAAFGVVGKIVIGMSADKLGPRKALMIPLGLLVIACLLLRGNTPYWQMMVAAAFVGLSSGGAIPVWGALIGSYFGQQKFSQVMGMMNPLLVPLIVACAPFISWVKESTGSYNPALMAIIGFIAAAFALIPLLRPLKANN</sequence>